<dbReference type="AlphaFoldDB" id="A0A1H3L074"/>
<reference evidence="2 3" key="1">
    <citation type="submission" date="2016-10" db="EMBL/GenBank/DDBJ databases">
        <authorList>
            <person name="de Groot N.N."/>
        </authorList>
    </citation>
    <scope>NUCLEOTIDE SEQUENCE [LARGE SCALE GENOMIC DNA]</scope>
    <source>
        <strain evidence="2 3">DSM 26880</strain>
    </source>
</reference>
<evidence type="ECO:0000259" key="1">
    <source>
        <dbReference type="Pfam" id="PF12724"/>
    </source>
</evidence>
<proteinExistence type="predicted"/>
<evidence type="ECO:0000313" key="3">
    <source>
        <dbReference type="Proteomes" id="UP000199286"/>
    </source>
</evidence>
<organism evidence="2 3">
    <name type="scientific">Citreimonas salinaria</name>
    <dbReference type="NCBI Taxonomy" id="321339"/>
    <lineage>
        <taxon>Bacteria</taxon>
        <taxon>Pseudomonadati</taxon>
        <taxon>Pseudomonadota</taxon>
        <taxon>Alphaproteobacteria</taxon>
        <taxon>Rhodobacterales</taxon>
        <taxon>Roseobacteraceae</taxon>
        <taxon>Citreimonas</taxon>
    </lineage>
</organism>
<name>A0A1H3L074_9RHOB</name>
<dbReference type="Gene3D" id="3.40.50.360">
    <property type="match status" value="1"/>
</dbReference>
<dbReference type="InterPro" id="IPR052200">
    <property type="entry name" value="Protoporphyrinogen_IX_DH"/>
</dbReference>
<dbReference type="RefSeq" id="WP_245710880.1">
    <property type="nucleotide sequence ID" value="NZ_FNPF01000011.1"/>
</dbReference>
<dbReference type="GO" id="GO:0070819">
    <property type="term" value="F:menaquinone-dependent protoporphyrinogen oxidase activity"/>
    <property type="evidence" value="ECO:0007669"/>
    <property type="project" value="TreeGrafter"/>
</dbReference>
<evidence type="ECO:0000313" key="2">
    <source>
        <dbReference type="EMBL" id="SDY57801.1"/>
    </source>
</evidence>
<dbReference type="EMBL" id="FNPF01000011">
    <property type="protein sequence ID" value="SDY57801.1"/>
    <property type="molecule type" value="Genomic_DNA"/>
</dbReference>
<dbReference type="GO" id="GO:0010181">
    <property type="term" value="F:FMN binding"/>
    <property type="evidence" value="ECO:0007669"/>
    <property type="project" value="TreeGrafter"/>
</dbReference>
<dbReference type="PANTHER" id="PTHR38030:SF2">
    <property type="entry name" value="PROTOPORPHYRINOGEN IX DEHYDROGENASE [QUINONE]"/>
    <property type="match status" value="1"/>
</dbReference>
<dbReference type="GO" id="GO:0006783">
    <property type="term" value="P:heme biosynthetic process"/>
    <property type="evidence" value="ECO:0007669"/>
    <property type="project" value="TreeGrafter"/>
</dbReference>
<dbReference type="PANTHER" id="PTHR38030">
    <property type="entry name" value="PROTOPORPHYRINOGEN IX DEHYDROGENASE [MENAQUINONE]"/>
    <property type="match status" value="1"/>
</dbReference>
<dbReference type="InterPro" id="IPR026816">
    <property type="entry name" value="Flavodoxin_dom"/>
</dbReference>
<dbReference type="Proteomes" id="UP000199286">
    <property type="component" value="Unassembled WGS sequence"/>
</dbReference>
<dbReference type="Pfam" id="PF12724">
    <property type="entry name" value="Flavodoxin_5"/>
    <property type="match status" value="1"/>
</dbReference>
<dbReference type="STRING" id="321339.SAMN05444340_11111"/>
<feature type="domain" description="Flavodoxin" evidence="1">
    <location>
        <begin position="64"/>
        <end position="204"/>
    </location>
</feature>
<gene>
    <name evidence="2" type="ORF">SAMN05444340_11111</name>
</gene>
<dbReference type="SUPFAM" id="SSF52218">
    <property type="entry name" value="Flavoproteins"/>
    <property type="match status" value="1"/>
</dbReference>
<protein>
    <submittedName>
        <fullName evidence="2">Protoporphyrinogen IX oxidase, menaquinone-dependent (Flavodoxin domain)</fullName>
    </submittedName>
</protein>
<accession>A0A1H3L074</accession>
<sequence>MKGDQALHFYRLRLSGRRVSGIDTPALNLICRKSRAGEISQNADKAQLQRKQATIMPEVQMAILIAFGTVEGQTGKIARFAEGKVREAGLEAVLFDTANKTAPVSFDGVDKVILAAPVHERRHPVPFEIFIAAHREALAARRTLLLSVSLSAAFPEGLAEADDYLIEMKMRTQFTPDAEALVAGAVQTRKYDYFATQVVRHVVLRDRGYDPSKGEHEFTDWDALAATLDDFLALEAPRRGKTERLAER</sequence>
<dbReference type="InterPro" id="IPR029039">
    <property type="entry name" value="Flavoprotein-like_sf"/>
</dbReference>
<keyword evidence="3" id="KW-1185">Reference proteome</keyword>